<evidence type="ECO:0000256" key="1">
    <source>
        <dbReference type="SAM" id="MobiDB-lite"/>
    </source>
</evidence>
<dbReference type="GO" id="GO:0051285">
    <property type="term" value="C:cell cortex of cell tip"/>
    <property type="evidence" value="ECO:0007669"/>
    <property type="project" value="TreeGrafter"/>
</dbReference>
<keyword evidence="2" id="KW-0472">Membrane</keyword>
<organism evidence="3 4">
    <name type="scientific">Wickerhamomyces ciferrii (strain ATCC 14091 / BCRC 22168 / CBS 111 / JCM 3599 / NBRC 0793 / NRRL Y-1031 F-60-10)</name>
    <name type="common">Yeast</name>
    <name type="synonym">Pichia ciferrii</name>
    <dbReference type="NCBI Taxonomy" id="1206466"/>
    <lineage>
        <taxon>Eukaryota</taxon>
        <taxon>Fungi</taxon>
        <taxon>Dikarya</taxon>
        <taxon>Ascomycota</taxon>
        <taxon>Saccharomycotina</taxon>
        <taxon>Saccharomycetes</taxon>
        <taxon>Phaffomycetales</taxon>
        <taxon>Wickerhamomycetaceae</taxon>
        <taxon>Wickerhamomyces</taxon>
    </lineage>
</organism>
<feature type="transmembrane region" description="Helical" evidence="2">
    <location>
        <begin position="225"/>
        <end position="245"/>
    </location>
</feature>
<evidence type="ECO:0000313" key="4">
    <source>
        <dbReference type="Proteomes" id="UP000009328"/>
    </source>
</evidence>
<dbReference type="InParanoid" id="K0KLC1"/>
<reference evidence="3 4" key="1">
    <citation type="journal article" date="2012" name="Eukaryot. Cell">
        <title>Draft genome sequence of Wickerhamomyces ciferrii NRRL Y-1031 F-60-10.</title>
        <authorList>
            <person name="Schneider J."/>
            <person name="Andrea H."/>
            <person name="Blom J."/>
            <person name="Jaenicke S."/>
            <person name="Ruckert C."/>
            <person name="Schorsch C."/>
            <person name="Szczepanowski R."/>
            <person name="Farwick M."/>
            <person name="Goesmann A."/>
            <person name="Puhler A."/>
            <person name="Schaffer S."/>
            <person name="Tauch A."/>
            <person name="Kohler T."/>
            <person name="Brinkrolf K."/>
        </authorList>
    </citation>
    <scope>NUCLEOTIDE SEQUENCE [LARGE SCALE GENOMIC DNA]</scope>
    <source>
        <strain evidence="4">ATCC 14091 / BCRC 22168 / CBS 111 / JCM 3599 / NBRC 0793 / NRRL Y-1031 F-60-10</strain>
    </source>
</reference>
<protein>
    <submittedName>
        <fullName evidence="3">Membrane protein</fullName>
    </submittedName>
</protein>
<name>K0KLC1_WICCF</name>
<dbReference type="HOGENOM" id="CLU_863830_0_0_1"/>
<keyword evidence="2" id="KW-1133">Transmembrane helix</keyword>
<comment type="caution">
    <text evidence="3">The sequence shown here is derived from an EMBL/GenBank/DDBJ whole genome shotgun (WGS) entry which is preliminary data.</text>
</comment>
<dbReference type="Pfam" id="PF06687">
    <property type="entry name" value="SUR7"/>
    <property type="match status" value="1"/>
</dbReference>
<dbReference type="InterPro" id="IPR052413">
    <property type="entry name" value="SUR7_domain"/>
</dbReference>
<feature type="transmembrane region" description="Helical" evidence="2">
    <location>
        <begin position="18"/>
        <end position="39"/>
    </location>
</feature>
<dbReference type="Proteomes" id="UP000009328">
    <property type="component" value="Unassembled WGS sequence"/>
</dbReference>
<feature type="transmembrane region" description="Helical" evidence="2">
    <location>
        <begin position="183"/>
        <end position="204"/>
    </location>
</feature>
<sequence length="322" mass="36071">MWTPNKIFSRERNQPGSLWSLLMSLATFILLCCAIGGLCSKIYTIKNVYIAELEFKNAKWNNILPSSYSNSNTENGFGGSISLRRLNHWNNMRGVPNQNAEFSALNRYTVGYKHSMSCKYVIYKDLVDGGESGSNFKEDDIRLPKGAQISRINRNAILFLTLFACIFNGIGVLAQLLKVPFHFVPKIAAIFFLFIANIMVHVLAKRMANSFNNNYSDYGIGADLGTRYLTMVWFAFGFLIASVAFDHGDPRVARHSKDSQPTYNPEVDRNKMENTGYGHDNDGFNEGGSDRTAFDNNGGHNTGYGNVYNQYNAPPNPPAYNV</sequence>
<gene>
    <name evidence="3" type="ORF">BN7_1452</name>
</gene>
<dbReference type="PANTHER" id="PTHR28019">
    <property type="entry name" value="CELL MEMBRANE PROTEIN YLR413W-RELATED"/>
    <property type="match status" value="1"/>
</dbReference>
<evidence type="ECO:0000256" key="2">
    <source>
        <dbReference type="SAM" id="Phobius"/>
    </source>
</evidence>
<evidence type="ECO:0000313" key="3">
    <source>
        <dbReference type="EMBL" id="CCH41913.1"/>
    </source>
</evidence>
<dbReference type="EMBL" id="CAIF01000030">
    <property type="protein sequence ID" value="CCH41913.1"/>
    <property type="molecule type" value="Genomic_DNA"/>
</dbReference>
<dbReference type="GO" id="GO:0031505">
    <property type="term" value="P:fungal-type cell wall organization"/>
    <property type="evidence" value="ECO:0007669"/>
    <property type="project" value="TreeGrafter"/>
</dbReference>
<feature type="region of interest" description="Disordered" evidence="1">
    <location>
        <begin position="253"/>
        <end position="322"/>
    </location>
</feature>
<dbReference type="InterPro" id="IPR009571">
    <property type="entry name" value="SUR7/Rim9-like_fungi"/>
</dbReference>
<dbReference type="AlphaFoldDB" id="K0KLC1"/>
<accession>K0KLC1</accession>
<dbReference type="PANTHER" id="PTHR28019:SF7">
    <property type="entry name" value="SUR7 PROTEIN"/>
    <property type="match status" value="1"/>
</dbReference>
<keyword evidence="4" id="KW-1185">Reference proteome</keyword>
<dbReference type="GO" id="GO:0005886">
    <property type="term" value="C:plasma membrane"/>
    <property type="evidence" value="ECO:0007669"/>
    <property type="project" value="InterPro"/>
</dbReference>
<feature type="transmembrane region" description="Helical" evidence="2">
    <location>
        <begin position="156"/>
        <end position="177"/>
    </location>
</feature>
<keyword evidence="2" id="KW-0812">Transmembrane</keyword>
<proteinExistence type="predicted"/>